<dbReference type="InterPro" id="IPR039109">
    <property type="entry name" value="Ribosomal_eL30-like"/>
</dbReference>
<dbReference type="SUPFAM" id="SSF55315">
    <property type="entry name" value="L30e-like"/>
    <property type="match status" value="1"/>
</dbReference>
<reference evidence="4 5" key="1">
    <citation type="submission" date="2023-06" db="EMBL/GenBank/DDBJ databases">
        <title>Five Gram-positive bacteria isolated from mangrove sediments in Shenzhen, Guangdong, China.</title>
        <authorList>
            <person name="Yu S."/>
            <person name="Zheng W."/>
            <person name="Huang Y."/>
        </authorList>
    </citation>
    <scope>NUCLEOTIDE SEQUENCE [LARGE SCALE GENOMIC DNA]</scope>
    <source>
        <strain evidence="4 5">SaN35-3</strain>
    </source>
</reference>
<dbReference type="PANTHER" id="PTHR11449">
    <property type="entry name" value="RIBOSOMAL PROTEIN L30"/>
    <property type="match status" value="1"/>
</dbReference>
<gene>
    <name evidence="4" type="ORF">LC087_04900</name>
</gene>
<evidence type="ECO:0000313" key="5">
    <source>
        <dbReference type="Proteomes" id="UP001197974"/>
    </source>
</evidence>
<dbReference type="EMBL" id="CP129013">
    <property type="protein sequence ID" value="WLR43505.1"/>
    <property type="molecule type" value="Genomic_DNA"/>
</dbReference>
<proteinExistence type="predicted"/>
<feature type="domain" description="Ribosomal protein eL8/eL30/eS12/Gadd45" evidence="3">
    <location>
        <begin position="5"/>
        <end position="94"/>
    </location>
</feature>
<keyword evidence="5" id="KW-1185">Reference proteome</keyword>
<name>A0ABY9K0Y6_9BACI</name>
<keyword evidence="2" id="KW-0687">Ribonucleoprotein</keyword>
<sequence>MSNKKWMSLLGLAYRANKVISGEELVIQQVRNGRAHLVLLSNDASQNTRKKVLNKCAYYQIPVRFVENRLELGQAIGKEARVTVGILDSGFASKLCELLD</sequence>
<dbReference type="InterPro" id="IPR029064">
    <property type="entry name" value="Ribosomal_eL30-like_sf"/>
</dbReference>
<keyword evidence="1" id="KW-0689">Ribosomal protein</keyword>
<evidence type="ECO:0000313" key="4">
    <source>
        <dbReference type="EMBL" id="WLR43505.1"/>
    </source>
</evidence>
<dbReference type="RefSeq" id="WP_226538665.1">
    <property type="nucleotide sequence ID" value="NZ_CP129013.1"/>
</dbReference>
<dbReference type="NCBIfam" id="NF005825">
    <property type="entry name" value="PRK07714.1"/>
    <property type="match status" value="1"/>
</dbReference>
<dbReference type="InterPro" id="IPR004038">
    <property type="entry name" value="Ribosomal_eL8/eL30/eS12/Gad45"/>
</dbReference>
<dbReference type="Gene3D" id="3.30.1330.30">
    <property type="match status" value="1"/>
</dbReference>
<dbReference type="Pfam" id="PF01248">
    <property type="entry name" value="Ribosomal_L7Ae"/>
    <property type="match status" value="1"/>
</dbReference>
<protein>
    <submittedName>
        <fullName evidence="4">YlxQ family RNA-binding protein</fullName>
    </submittedName>
</protein>
<accession>A0ABY9K0Y6</accession>
<evidence type="ECO:0000256" key="1">
    <source>
        <dbReference type="ARBA" id="ARBA00022980"/>
    </source>
</evidence>
<evidence type="ECO:0000256" key="2">
    <source>
        <dbReference type="ARBA" id="ARBA00023274"/>
    </source>
</evidence>
<dbReference type="Proteomes" id="UP001197974">
    <property type="component" value="Chromosome"/>
</dbReference>
<evidence type="ECO:0000259" key="3">
    <source>
        <dbReference type="Pfam" id="PF01248"/>
    </source>
</evidence>
<organism evidence="4 5">
    <name type="scientific">Bacillus carboniphilus</name>
    <dbReference type="NCBI Taxonomy" id="86663"/>
    <lineage>
        <taxon>Bacteria</taxon>
        <taxon>Bacillati</taxon>
        <taxon>Bacillota</taxon>
        <taxon>Bacilli</taxon>
        <taxon>Bacillales</taxon>
        <taxon>Bacillaceae</taxon>
        <taxon>Bacillus</taxon>
    </lineage>
</organism>